<feature type="domain" description="BON" evidence="7">
    <location>
        <begin position="68"/>
        <end position="136"/>
    </location>
</feature>
<evidence type="ECO:0000259" key="7">
    <source>
        <dbReference type="PROSITE" id="PS50914"/>
    </source>
</evidence>
<dbReference type="PANTHER" id="PTHR34606">
    <property type="entry name" value="BON DOMAIN-CONTAINING PROTEIN"/>
    <property type="match status" value="1"/>
</dbReference>
<evidence type="ECO:0000313" key="10">
    <source>
        <dbReference type="Proteomes" id="UP000224974"/>
    </source>
</evidence>
<dbReference type="FunFam" id="3.30.1340.30:FF:000001">
    <property type="entry name" value="Molecular chaperone OsmY"/>
    <property type="match status" value="2"/>
</dbReference>
<gene>
    <name evidence="9" type="primary">osmY_2</name>
    <name evidence="8" type="ORF">CRN84_09140</name>
    <name evidence="9" type="ORF">NCTC12282_02711</name>
</gene>
<keyword evidence="4" id="KW-0574">Periplasm</keyword>
<dbReference type="STRING" id="1111728.GCA_000427805_00366"/>
<evidence type="ECO:0000313" key="9">
    <source>
        <dbReference type="EMBL" id="VFS47772.1"/>
    </source>
</evidence>
<dbReference type="Pfam" id="PF04972">
    <property type="entry name" value="BON"/>
    <property type="match status" value="2"/>
</dbReference>
<keyword evidence="2 6" id="KW-0732">Signal</keyword>
<evidence type="ECO:0000256" key="4">
    <source>
        <dbReference type="ARBA" id="ARBA00022764"/>
    </source>
</evidence>
<dbReference type="Proteomes" id="UP000224974">
    <property type="component" value="Unassembled WGS sequence"/>
</dbReference>
<comment type="subcellular location">
    <subcellularLocation>
        <location evidence="1">Periplasm</location>
    </subcellularLocation>
</comment>
<reference evidence="8" key="1">
    <citation type="submission" date="2017-09" db="EMBL/GenBank/DDBJ databases">
        <title>FDA dAtabase for Regulatory Grade micrObial Sequences (FDA-ARGOS): Supporting development and validation of Infectious Disease Dx tests.</title>
        <authorList>
            <person name="Minogue T."/>
            <person name="Wolcott M."/>
            <person name="Wasieloski L."/>
            <person name="Aguilar W."/>
            <person name="Moore D."/>
            <person name="Tallon L.J."/>
            <person name="Sadzewicz L."/>
            <person name="Ott S."/>
            <person name="Zhao X."/>
            <person name="Nagaraj S."/>
            <person name="Vavikolanu K."/>
            <person name="Aluvathingal J."/>
            <person name="Nadendla S."/>
            <person name="Sichtig H."/>
        </authorList>
    </citation>
    <scope>NUCLEOTIDE SEQUENCE</scope>
    <source>
        <strain evidence="8">FDAARGOS_387</strain>
    </source>
</reference>
<keyword evidence="10" id="KW-1185">Reference proteome</keyword>
<feature type="chain" id="PRO_5044065409" description="Osmotically-inducible protein Y" evidence="6">
    <location>
        <begin position="27"/>
        <end position="217"/>
    </location>
</feature>
<dbReference type="PANTHER" id="PTHR34606:SF16">
    <property type="entry name" value="BON DOMAIN-CONTAINING PROTEIN"/>
    <property type="match status" value="1"/>
</dbReference>
<feature type="domain" description="BON" evidence="7">
    <location>
        <begin position="147"/>
        <end position="215"/>
    </location>
</feature>
<dbReference type="InterPro" id="IPR007055">
    <property type="entry name" value="BON_dom"/>
</dbReference>
<dbReference type="AlphaFoldDB" id="A0A2C6DKX2"/>
<evidence type="ECO:0000256" key="3">
    <source>
        <dbReference type="ARBA" id="ARBA00022737"/>
    </source>
</evidence>
<evidence type="ECO:0000256" key="1">
    <source>
        <dbReference type="ARBA" id="ARBA00004418"/>
    </source>
</evidence>
<keyword evidence="3" id="KW-0677">Repeat</keyword>
<dbReference type="SMART" id="SM00749">
    <property type="entry name" value="BON"/>
    <property type="match status" value="2"/>
</dbReference>
<dbReference type="EMBL" id="CAADJA010000002">
    <property type="protein sequence ID" value="VFS47772.1"/>
    <property type="molecule type" value="Genomic_DNA"/>
</dbReference>
<dbReference type="NCBIfam" id="NF007858">
    <property type="entry name" value="PRK10568.1"/>
    <property type="match status" value="1"/>
</dbReference>
<evidence type="ECO:0000256" key="2">
    <source>
        <dbReference type="ARBA" id="ARBA00022729"/>
    </source>
</evidence>
<accession>A0A2C6DKX2</accession>
<reference evidence="9 11" key="3">
    <citation type="submission" date="2019-03" db="EMBL/GenBank/DDBJ databases">
        <authorList>
            <consortium name="Pathogen Informatics"/>
        </authorList>
    </citation>
    <scope>NUCLEOTIDE SEQUENCE [LARGE SCALE GENOMIC DNA]</scope>
    <source>
        <strain evidence="9 11">NCTC12282</strain>
    </source>
</reference>
<reference evidence="10" key="2">
    <citation type="submission" date="2017-09" db="EMBL/GenBank/DDBJ databases">
        <title>FDA dAtabase for Regulatory Grade micrObial Sequences (FDA-ARGOS): Supporting development and validation of Infectious Disease Dx tests.</title>
        <authorList>
            <person name="Minogue T."/>
            <person name="Wolcott M."/>
            <person name="Wasieloski L."/>
            <person name="Aguilar W."/>
            <person name="Moore D."/>
            <person name="Tallon L."/>
            <person name="Sadzewicz L."/>
            <person name="Ott S."/>
            <person name="Zhao X."/>
            <person name="Nagaraj S."/>
            <person name="Vavikolanu K."/>
            <person name="Aluvathingal J."/>
            <person name="Nadendla S."/>
            <person name="Sichtig H."/>
        </authorList>
    </citation>
    <scope>NUCLEOTIDE SEQUENCE [LARGE SCALE GENOMIC DNA]</scope>
    <source>
        <strain evidence="10">FDAARGOS_387</strain>
    </source>
</reference>
<dbReference type="Proteomes" id="UP000373449">
    <property type="component" value="Unassembled WGS sequence"/>
</dbReference>
<dbReference type="RefSeq" id="WP_029092988.1">
    <property type="nucleotide sequence ID" value="NZ_BRLG01000002.1"/>
</dbReference>
<evidence type="ECO:0000256" key="5">
    <source>
        <dbReference type="ARBA" id="ARBA00070588"/>
    </source>
</evidence>
<evidence type="ECO:0000256" key="6">
    <source>
        <dbReference type="SAM" id="SignalP"/>
    </source>
</evidence>
<dbReference type="Gene3D" id="3.30.1340.30">
    <property type="match status" value="2"/>
</dbReference>
<evidence type="ECO:0000313" key="11">
    <source>
        <dbReference type="Proteomes" id="UP000373449"/>
    </source>
</evidence>
<organism evidence="8 10">
    <name type="scientific">Budvicia aquatica</name>
    <dbReference type="NCBI Taxonomy" id="82979"/>
    <lineage>
        <taxon>Bacteria</taxon>
        <taxon>Pseudomonadati</taxon>
        <taxon>Pseudomonadota</taxon>
        <taxon>Gammaproteobacteria</taxon>
        <taxon>Enterobacterales</taxon>
        <taxon>Budviciaceae</taxon>
        <taxon>Budvicia</taxon>
    </lineage>
</organism>
<dbReference type="EMBL" id="PDDX01000001">
    <property type="protein sequence ID" value="PHI29481.1"/>
    <property type="molecule type" value="Genomic_DNA"/>
</dbReference>
<protein>
    <recommendedName>
        <fullName evidence="5">Osmotically-inducible protein Y</fullName>
    </recommendedName>
</protein>
<name>A0A2C6DKX2_9GAMM</name>
<dbReference type="PROSITE" id="PS50914">
    <property type="entry name" value="BON"/>
    <property type="match status" value="2"/>
</dbReference>
<dbReference type="InterPro" id="IPR051686">
    <property type="entry name" value="Lipoprotein_DolP"/>
</dbReference>
<proteinExistence type="predicted"/>
<feature type="signal peptide" evidence="6">
    <location>
        <begin position="1"/>
        <end position="26"/>
    </location>
</feature>
<dbReference type="OrthoDB" id="6477610at2"/>
<sequence length="217" mass="22775">MKNVPFARSVIAVVLSTVVMSGAAFAEETIATKAENTVEKVSTSIDQSVDKVGTSVDKSMKKVDGFMGDSSVTAKVKSALLNEKSIHSTDIKVTTTAGVVTLTGFVSSSEQSEQAEGVAKLVEGVKSVKNELKVQKDKTDSLGEYVGDSAITSEVKAKMLADKIVPSRHITVQTSDGVVKLSGTVEKEAQSVQAEKIAKLVDGVKSVKNDLVVKAAK</sequence>
<dbReference type="InterPro" id="IPR014004">
    <property type="entry name" value="Transpt-assoc_nodulatn_dom_bac"/>
</dbReference>
<evidence type="ECO:0000313" key="8">
    <source>
        <dbReference type="EMBL" id="PHI29481.1"/>
    </source>
</evidence>
<dbReference type="GO" id="GO:0042597">
    <property type="term" value="C:periplasmic space"/>
    <property type="evidence" value="ECO:0007669"/>
    <property type="project" value="UniProtKB-SubCell"/>
</dbReference>